<name>A0ABP9NDB3_9GAMM</name>
<accession>A0ABP9NDB3</accession>
<feature type="domain" description="Glycosyltransferase 2-like" evidence="7">
    <location>
        <begin position="16"/>
        <end position="136"/>
    </location>
</feature>
<comment type="caution">
    <text evidence="8">The sequence shown here is derived from an EMBL/GenBank/DDBJ whole genome shotgun (WGS) entry which is preliminary data.</text>
</comment>
<dbReference type="Pfam" id="PF00535">
    <property type="entry name" value="Glycos_transf_2"/>
    <property type="match status" value="1"/>
</dbReference>
<dbReference type="InterPro" id="IPR029044">
    <property type="entry name" value="Nucleotide-diphossugar_trans"/>
</dbReference>
<dbReference type="EMBL" id="BAABHY010000014">
    <property type="protein sequence ID" value="GAA5114899.1"/>
    <property type="molecule type" value="Genomic_DNA"/>
</dbReference>
<evidence type="ECO:0000256" key="6">
    <source>
        <dbReference type="ARBA" id="ARBA00023315"/>
    </source>
</evidence>
<keyword evidence="4" id="KW-0808">Transferase</keyword>
<dbReference type="InterPro" id="IPR004960">
    <property type="entry name" value="LipA_acyltrans"/>
</dbReference>
<dbReference type="SUPFAM" id="SSF53448">
    <property type="entry name" value="Nucleotide-diphospho-sugar transferases"/>
    <property type="match status" value="1"/>
</dbReference>
<keyword evidence="2" id="KW-1003">Cell membrane</keyword>
<organism evidence="8 9">
    <name type="scientific">Orbus sasakiae</name>
    <dbReference type="NCBI Taxonomy" id="1078475"/>
    <lineage>
        <taxon>Bacteria</taxon>
        <taxon>Pseudomonadati</taxon>
        <taxon>Pseudomonadota</taxon>
        <taxon>Gammaproteobacteria</taxon>
        <taxon>Orbales</taxon>
        <taxon>Orbaceae</taxon>
        <taxon>Orbus</taxon>
    </lineage>
</organism>
<evidence type="ECO:0000256" key="1">
    <source>
        <dbReference type="ARBA" id="ARBA00004533"/>
    </source>
</evidence>
<evidence type="ECO:0000313" key="8">
    <source>
        <dbReference type="EMBL" id="GAA5114899.1"/>
    </source>
</evidence>
<evidence type="ECO:0000256" key="4">
    <source>
        <dbReference type="ARBA" id="ARBA00022679"/>
    </source>
</evidence>
<evidence type="ECO:0000259" key="7">
    <source>
        <dbReference type="Pfam" id="PF00535"/>
    </source>
</evidence>
<keyword evidence="9" id="KW-1185">Reference proteome</keyword>
<dbReference type="CDD" id="cd04179">
    <property type="entry name" value="DPM_DPG-synthase_like"/>
    <property type="match status" value="1"/>
</dbReference>
<comment type="subcellular location">
    <subcellularLocation>
        <location evidence="1">Cell inner membrane</location>
    </subcellularLocation>
</comment>
<evidence type="ECO:0000256" key="2">
    <source>
        <dbReference type="ARBA" id="ARBA00022475"/>
    </source>
</evidence>
<dbReference type="CDD" id="cd07984">
    <property type="entry name" value="LPLAT_LABLAT-like"/>
    <property type="match status" value="1"/>
</dbReference>
<gene>
    <name evidence="8" type="ORF">GCM10023211_25040</name>
</gene>
<dbReference type="Proteomes" id="UP001500171">
    <property type="component" value="Unassembled WGS sequence"/>
</dbReference>
<keyword evidence="6" id="KW-0012">Acyltransferase</keyword>
<reference evidence="9" key="1">
    <citation type="journal article" date="2019" name="Int. J. Syst. Evol. Microbiol.">
        <title>The Global Catalogue of Microorganisms (GCM) 10K type strain sequencing project: providing services to taxonomists for standard genome sequencing and annotation.</title>
        <authorList>
            <consortium name="The Broad Institute Genomics Platform"/>
            <consortium name="The Broad Institute Genome Sequencing Center for Infectious Disease"/>
            <person name="Wu L."/>
            <person name="Ma J."/>
        </authorList>
    </citation>
    <scope>NUCLEOTIDE SEQUENCE [LARGE SCALE GENOMIC DNA]</scope>
    <source>
        <strain evidence="9">JCM 18050</strain>
    </source>
</reference>
<dbReference type="Gene3D" id="3.90.550.10">
    <property type="entry name" value="Spore Coat Polysaccharide Biosynthesis Protein SpsA, Chain A"/>
    <property type="match status" value="1"/>
</dbReference>
<evidence type="ECO:0000256" key="5">
    <source>
        <dbReference type="ARBA" id="ARBA00023136"/>
    </source>
</evidence>
<evidence type="ECO:0000313" key="9">
    <source>
        <dbReference type="Proteomes" id="UP001500171"/>
    </source>
</evidence>
<keyword evidence="3" id="KW-0997">Cell inner membrane</keyword>
<dbReference type="PANTHER" id="PTHR10859:SF91">
    <property type="entry name" value="DOLICHYL-PHOSPHATE BETA-GLUCOSYLTRANSFERASE"/>
    <property type="match status" value="1"/>
</dbReference>
<proteinExistence type="predicted"/>
<dbReference type="PANTHER" id="PTHR10859">
    <property type="entry name" value="GLYCOSYL TRANSFERASE"/>
    <property type="match status" value="1"/>
</dbReference>
<dbReference type="InterPro" id="IPR001173">
    <property type="entry name" value="Glyco_trans_2-like"/>
</dbReference>
<keyword evidence="5" id="KW-0472">Membrane</keyword>
<sequence length="582" mass="67134">MSIDTQPKPLLNQYCFIIPCYNHGSTVFTVLKQIESYHLDCFLVDDGSDQKTAHHLQAITEPFSWVKLIRLNVNQGKGGAVMAGMLQAASLGYTHAIQIDADGQHNCHDITKLLDMSEQYPTQLISGQPIYDHSVPKHRLIARYITHFWVWVETLSLSIKDSMCGFRIYPLSQTISVLNKHKIGRRMDFDTEIMVRLYWQGTDSIFIPTNVIYPQGGISHFKAFKDNMLISWMHTKLFFGMLPRAISLIKRNKQNIPNKHWSQTEERKGLWGIKFILMLYKLCGRQCAQCIMLPVISYFWLTGRKQRHASHSYLNQIKQYYPQVPLVDRKKLTTFQHFYRFGDALLDKLASWRGDIKIDDLYYPDKKQCLDVIESKKGIILLGSHLGDLEMCRAIASLSHNITINALVFTHHAARFNQILKETNPQSTVNLIQVDTLGADTAILLKQKLDAGEWVAIVGDRTSPSQHQRVSEDAVVWANFLGKPAPFPKGPFILSAVLGAPIYLIWGLKPNGRLQFYFEHFSDRLELPRKERQQVLSTWVQKYADRLAHYCLISPLDWFNFYDFWQLTKPQKTNNKGNNDEK</sequence>
<evidence type="ECO:0000256" key="3">
    <source>
        <dbReference type="ARBA" id="ARBA00022519"/>
    </source>
</evidence>
<dbReference type="RefSeq" id="WP_345492740.1">
    <property type="nucleotide sequence ID" value="NZ_BAABHY010000014.1"/>
</dbReference>
<protein>
    <submittedName>
        <fullName evidence="8">Glycosyltransferase family 2 protein</fullName>
    </submittedName>
</protein>